<reference evidence="4" key="1">
    <citation type="submission" date="2015-09" db="EMBL/GenBank/DDBJ databases">
        <title>Whole genome sequence of Pseudomonas fluorescens FW300-N2C3.</title>
        <authorList>
            <person name="Ray J."/>
            <person name="Melnyk R."/>
            <person name="Deutschbauer A."/>
        </authorList>
    </citation>
    <scope>NUCLEOTIDE SEQUENCE [LARGE SCALE GENOMIC DNA]</scope>
    <source>
        <strain evidence="4">FW300-N2C3</strain>
    </source>
</reference>
<reference evidence="3 4" key="2">
    <citation type="journal article" date="2018" name="Nature">
        <title>Mutant phenotypes for thousands of bacterial genes of unknown function.</title>
        <authorList>
            <person name="Price M.N."/>
            <person name="Wetmore K.M."/>
            <person name="Waters R.J."/>
            <person name="Callaghan M."/>
            <person name="Ray J."/>
            <person name="Liu H."/>
            <person name="Kuehl J.V."/>
            <person name="Melnyk R.A."/>
            <person name="Lamson J.S."/>
            <person name="Suh Y."/>
            <person name="Carlson H.K."/>
            <person name="Esquivel Z."/>
            <person name="Sadeeshkumar H."/>
            <person name="Chakraborty R."/>
            <person name="Zane G.M."/>
            <person name="Rubin B.E."/>
            <person name="Wall J.D."/>
            <person name="Visel A."/>
            <person name="Bristow J."/>
            <person name="Blow M.J."/>
            <person name="Arkin A.P."/>
            <person name="Deutschbauer A.M."/>
        </authorList>
    </citation>
    <scope>NUCLEOTIDE SEQUENCE [LARGE SCALE GENOMIC DNA]</scope>
    <source>
        <strain evidence="3 4">FW300-N2C3</strain>
    </source>
</reference>
<feature type="compositionally biased region" description="Basic and acidic residues" evidence="1">
    <location>
        <begin position="1"/>
        <end position="24"/>
    </location>
</feature>
<gene>
    <name evidence="3" type="ORF">AO356_04705</name>
</gene>
<name>A0A0N9W4C9_PSEFL</name>
<proteinExistence type="predicted"/>
<accession>A0A0N9W4C9</accession>
<dbReference type="Proteomes" id="UP000059425">
    <property type="component" value="Chromosome"/>
</dbReference>
<evidence type="ECO:0000256" key="1">
    <source>
        <dbReference type="SAM" id="MobiDB-lite"/>
    </source>
</evidence>
<keyword evidence="2" id="KW-0472">Membrane</keyword>
<organism evidence="3 4">
    <name type="scientific">Pseudomonas fluorescens</name>
    <dbReference type="NCBI Taxonomy" id="294"/>
    <lineage>
        <taxon>Bacteria</taxon>
        <taxon>Pseudomonadati</taxon>
        <taxon>Pseudomonadota</taxon>
        <taxon>Gammaproteobacteria</taxon>
        <taxon>Pseudomonadales</taxon>
        <taxon>Pseudomonadaceae</taxon>
        <taxon>Pseudomonas</taxon>
    </lineage>
</organism>
<evidence type="ECO:0000313" key="4">
    <source>
        <dbReference type="Proteomes" id="UP000059425"/>
    </source>
</evidence>
<dbReference type="EMBL" id="CP012831">
    <property type="protein sequence ID" value="ALI06114.1"/>
    <property type="molecule type" value="Genomic_DNA"/>
</dbReference>
<feature type="transmembrane region" description="Helical" evidence="2">
    <location>
        <begin position="42"/>
        <end position="65"/>
    </location>
</feature>
<evidence type="ECO:0000256" key="2">
    <source>
        <dbReference type="SAM" id="Phobius"/>
    </source>
</evidence>
<sequence>MLSDKSDDDKYGQSERCTDAERQPRNAKCGRGRAPHFFCQSLYLLMQLLNACLMTSMCGHVFFLFRGRGALLGQ</sequence>
<dbReference type="AlphaFoldDB" id="A0A0N9W4C9"/>
<protein>
    <submittedName>
        <fullName evidence="3">Uncharacterized protein</fullName>
    </submittedName>
</protein>
<keyword evidence="2" id="KW-0812">Transmembrane</keyword>
<feature type="region of interest" description="Disordered" evidence="1">
    <location>
        <begin position="1"/>
        <end position="29"/>
    </location>
</feature>
<evidence type="ECO:0000313" key="3">
    <source>
        <dbReference type="EMBL" id="ALI06114.1"/>
    </source>
</evidence>
<keyword evidence="2" id="KW-1133">Transmembrane helix</keyword>